<evidence type="ECO:0000313" key="1">
    <source>
        <dbReference type="EMBL" id="KAK9807292.1"/>
    </source>
</evidence>
<gene>
    <name evidence="1" type="ORF">WJX73_009119</name>
</gene>
<reference evidence="1 2" key="1">
    <citation type="journal article" date="2024" name="Nat. Commun.">
        <title>Phylogenomics reveals the evolutionary origins of lichenization in chlorophyte algae.</title>
        <authorList>
            <person name="Puginier C."/>
            <person name="Libourel C."/>
            <person name="Otte J."/>
            <person name="Skaloud P."/>
            <person name="Haon M."/>
            <person name="Grisel S."/>
            <person name="Petersen M."/>
            <person name="Berrin J.G."/>
            <person name="Delaux P.M."/>
            <person name="Dal Grande F."/>
            <person name="Keller J."/>
        </authorList>
    </citation>
    <scope>NUCLEOTIDE SEQUENCE [LARGE SCALE GENOMIC DNA]</scope>
    <source>
        <strain evidence="1 2">SAG 2036</strain>
    </source>
</reference>
<dbReference type="EMBL" id="JALJOQ010000032">
    <property type="protein sequence ID" value="KAK9807292.1"/>
    <property type="molecule type" value="Genomic_DNA"/>
</dbReference>
<keyword evidence="2" id="KW-1185">Reference proteome</keyword>
<comment type="caution">
    <text evidence="1">The sequence shown here is derived from an EMBL/GenBank/DDBJ whole genome shotgun (WGS) entry which is preliminary data.</text>
</comment>
<evidence type="ECO:0000313" key="2">
    <source>
        <dbReference type="Proteomes" id="UP001465755"/>
    </source>
</evidence>
<sequence>MYVASADNGHILCLKVSEGQPTAIEDLHDCGAQEVPWGITAGPDGNSLYVTCNMAYQCKKYYADQPPRSAPGHVRCIPLKADDSPTGKGNLGLGGSFVRLAQRRI</sequence>
<organism evidence="1 2">
    <name type="scientific">Symbiochloris irregularis</name>
    <dbReference type="NCBI Taxonomy" id="706552"/>
    <lineage>
        <taxon>Eukaryota</taxon>
        <taxon>Viridiplantae</taxon>
        <taxon>Chlorophyta</taxon>
        <taxon>core chlorophytes</taxon>
        <taxon>Trebouxiophyceae</taxon>
        <taxon>Trebouxiales</taxon>
        <taxon>Trebouxiaceae</taxon>
        <taxon>Symbiochloris</taxon>
    </lineage>
</organism>
<dbReference type="Proteomes" id="UP001465755">
    <property type="component" value="Unassembled WGS sequence"/>
</dbReference>
<accession>A0AAW1PFF2</accession>
<dbReference type="SUPFAM" id="SSF63829">
    <property type="entry name" value="Calcium-dependent phosphotriesterase"/>
    <property type="match status" value="1"/>
</dbReference>
<dbReference type="AlphaFoldDB" id="A0AAW1PFF2"/>
<protein>
    <submittedName>
        <fullName evidence="1">Uncharacterized protein</fullName>
    </submittedName>
</protein>
<name>A0AAW1PFF2_9CHLO</name>
<proteinExistence type="predicted"/>